<dbReference type="EMBL" id="WKUA01000001">
    <property type="protein sequence ID" value="MSJ12178.1"/>
    <property type="molecule type" value="Genomic_DNA"/>
</dbReference>
<protein>
    <submittedName>
        <fullName evidence="3">ShET2/EspL2 family type III secretion system effector toxin</fullName>
    </submittedName>
</protein>
<evidence type="ECO:0000313" key="2">
    <source>
        <dbReference type="EMBL" id="MSI67466.1"/>
    </source>
</evidence>
<dbReference type="EMBL" id="WKUE01000001">
    <property type="protein sequence ID" value="MSI67466.1"/>
    <property type="molecule type" value="Genomic_DNA"/>
</dbReference>
<dbReference type="Proteomes" id="UP000438958">
    <property type="component" value="Unassembled WGS sequence"/>
</dbReference>
<dbReference type="InterPro" id="IPR036770">
    <property type="entry name" value="Ankyrin_rpt-contain_sf"/>
</dbReference>
<name>A0A6C9JGK5_ECOLX</name>
<feature type="domain" description="ShET2 enterotoxin N-terminal" evidence="1">
    <location>
        <begin position="146"/>
        <end position="396"/>
    </location>
</feature>
<gene>
    <name evidence="3" type="ORF">GKF20_00540</name>
    <name evidence="2" type="ORF">GKF66_01285</name>
</gene>
<dbReference type="Pfam" id="PF07906">
    <property type="entry name" value="Toxin_15"/>
    <property type="match status" value="1"/>
</dbReference>
<dbReference type="PANTHER" id="PTHR24121:SF23">
    <property type="entry name" value="NO MECHANORECEPTOR POTENTIAL C, ISOFORM H"/>
    <property type="match status" value="1"/>
</dbReference>
<accession>A0A6C9JGK5</accession>
<dbReference type="SUPFAM" id="SSF48403">
    <property type="entry name" value="Ankyrin repeat"/>
    <property type="match status" value="1"/>
</dbReference>
<evidence type="ECO:0000259" key="1">
    <source>
        <dbReference type="Pfam" id="PF07906"/>
    </source>
</evidence>
<evidence type="ECO:0000313" key="3">
    <source>
        <dbReference type="EMBL" id="MSJ12178.1"/>
    </source>
</evidence>
<proteinExistence type="predicted"/>
<dbReference type="Gene3D" id="1.25.40.20">
    <property type="entry name" value="Ankyrin repeat-containing domain"/>
    <property type="match status" value="1"/>
</dbReference>
<evidence type="ECO:0000313" key="4">
    <source>
        <dbReference type="Proteomes" id="UP000438958"/>
    </source>
</evidence>
<dbReference type="AlphaFoldDB" id="A0A6C9JGK5"/>
<reference evidence="3 4" key="1">
    <citation type="journal article" date="2019" name="Nat. Med.">
        <title>A library of human gut bacterial isolates paired with longitudinal multiomics data enables mechanistic microbiome research.</title>
        <authorList>
            <person name="Poyet M."/>
            <person name="Groussin M."/>
            <person name="Gibbons S.M."/>
            <person name="Avila-Pacheco J."/>
            <person name="Jiang X."/>
            <person name="Kearney S.M."/>
            <person name="Perrotta A.R."/>
            <person name="Berdy B."/>
            <person name="Zhao S."/>
            <person name="Lieberman T.D."/>
            <person name="Swanson P.K."/>
            <person name="Smith M."/>
            <person name="Roesemann S."/>
            <person name="Alexander J.E."/>
            <person name="Rich S.A."/>
            <person name="Livny J."/>
            <person name="Vlamakis H."/>
            <person name="Clish C."/>
            <person name="Bullock K."/>
            <person name="Deik A."/>
            <person name="Scott J."/>
            <person name="Pierce K.A."/>
            <person name="Xavier R.J."/>
            <person name="Alm E.J."/>
        </authorList>
    </citation>
    <scope>NUCLEOTIDE SEQUENCE</scope>
    <source>
        <strain evidence="2 4">BIOML-A382</strain>
        <strain evidence="3">BIOML-A386</strain>
    </source>
</reference>
<dbReference type="PANTHER" id="PTHR24121">
    <property type="entry name" value="NO MECHANORECEPTOR POTENTIAL C, ISOFORM D-RELATED"/>
    <property type="match status" value="1"/>
</dbReference>
<sequence length="636" mass="71217">MSQNDIIIRTHYKSPHRMHIDSDIPTPSSEPINQFARQLITLLDTSDLSSMLSYCVTQEFTANCRKISQNCYSTALFTINFATSPIHAENILITLHYKKEIISLLLETTPIKANHLRSILDYIEQEQLTAENRNHCMKLSKKIHREKTIQPTVNLNGSAFFSQSPSDAIFCRHLSLQYALDSLRNGKGKVNLIKHYSSVESIQQHVPLVRDAEFRSLLRHPPAGSRVIASKDFGFALDIFFCRMMANNVSHMSAILYIDNHTLSVRLRIKQSAYGQLNYVVSVYDPNDTNVAVRGTHRTARGFLSLDKFISSGPDAQTWADMYVRNCAIAFLPLLPEGVPGAIFAGIASQMPFAPIHPSAMLLIMATGQTQQLITLFKQLPILPEKEIIEIITAQNSVGTPALFLAMMNGHTDNVKIFMQEVQSLVDNHIIHEDNLVKLLQTKSANETPGLYISMLYGFDEIIDIFLNALTTPITQELLSKKMVMDILAMKTRDGEPGLYAAMENNHPLCVTRFLSKVYGIAVKYNLSKINIMDLLKGATAHGTPALYIAMSKGNKDVVLSYISTLGTFAKKYSFSQCQLFTLLAAKNHDNMSAVHIAVHIAIHHNHYKTVETYYAAINVISQSLSFSADELKTYL</sequence>
<organism evidence="3">
    <name type="scientific">Escherichia coli</name>
    <dbReference type="NCBI Taxonomy" id="562"/>
    <lineage>
        <taxon>Bacteria</taxon>
        <taxon>Pseudomonadati</taxon>
        <taxon>Pseudomonadota</taxon>
        <taxon>Gammaproteobacteria</taxon>
        <taxon>Enterobacterales</taxon>
        <taxon>Enterobacteriaceae</taxon>
        <taxon>Escherichia</taxon>
    </lineage>
</organism>
<dbReference type="InterPro" id="IPR012927">
    <property type="entry name" value="Toxin_15_N"/>
</dbReference>
<comment type="caution">
    <text evidence="3">The sequence shown here is derived from an EMBL/GenBank/DDBJ whole genome shotgun (WGS) entry which is preliminary data.</text>
</comment>